<keyword evidence="1" id="KW-1133">Transmembrane helix</keyword>
<feature type="transmembrane region" description="Helical" evidence="1">
    <location>
        <begin position="16"/>
        <end position="35"/>
    </location>
</feature>
<feature type="transmembrane region" description="Helical" evidence="1">
    <location>
        <begin position="41"/>
        <end position="63"/>
    </location>
</feature>
<reference evidence="2 3" key="1">
    <citation type="submission" date="2016-01" db="EMBL/GenBank/DDBJ databases">
        <authorList>
            <person name="Oliw E.H."/>
        </authorList>
    </citation>
    <scope>NUCLEOTIDE SEQUENCE [LARGE SCALE GENOMIC DNA]</scope>
    <source>
        <strain evidence="2 3">CMW7756A</strain>
    </source>
</reference>
<sequence>MKAVLYNDIKLAKDTAFPLVFFIGAILALSFVVRGKFSEQFFLQWAFIMIFTLRTQIAFGDKFKDLQKFMTMPVSIENYSLAKIIKNLIVFLLTSLVFLIGLITSHDEDRLILNMYVNILIALDFLSLSFSHLIFTKYKKSLVSLLYGLLIVGFGFIFGMIYMTNYETLINYRPIFIVGSIIICILSFSLDYKYSTKFLREKEIV</sequence>
<feature type="transmembrane region" description="Helical" evidence="1">
    <location>
        <begin position="142"/>
        <end position="163"/>
    </location>
</feature>
<dbReference type="RefSeq" id="WP_060800472.1">
    <property type="nucleotide sequence ID" value="NZ_KQ957104.1"/>
</dbReference>
<dbReference type="EMBL" id="LRQE01000037">
    <property type="protein sequence ID" value="KXA29203.1"/>
    <property type="molecule type" value="Genomic_DNA"/>
</dbReference>
<feature type="transmembrane region" description="Helical" evidence="1">
    <location>
        <begin position="115"/>
        <end position="135"/>
    </location>
</feature>
<keyword evidence="1" id="KW-0812">Transmembrane</keyword>
<accession>A0A133PKZ9</accession>
<feature type="transmembrane region" description="Helical" evidence="1">
    <location>
        <begin position="175"/>
        <end position="192"/>
    </location>
</feature>
<evidence type="ECO:0000313" key="2">
    <source>
        <dbReference type="EMBL" id="KXA29203.1"/>
    </source>
</evidence>
<evidence type="ECO:0000256" key="1">
    <source>
        <dbReference type="SAM" id="Phobius"/>
    </source>
</evidence>
<keyword evidence="1" id="KW-0472">Membrane</keyword>
<organism evidence="2">
    <name type="scientific">Peptoniphilus harei</name>
    <dbReference type="NCBI Taxonomy" id="54005"/>
    <lineage>
        <taxon>Bacteria</taxon>
        <taxon>Bacillati</taxon>
        <taxon>Bacillota</taxon>
        <taxon>Tissierellia</taxon>
        <taxon>Tissierellales</taxon>
        <taxon>Peptoniphilaceae</taxon>
        <taxon>Peptoniphilus</taxon>
    </lineage>
</organism>
<protein>
    <recommendedName>
        <fullName evidence="4">ABC-2 family transporter protein</fullName>
    </recommendedName>
</protein>
<evidence type="ECO:0000313" key="3">
    <source>
        <dbReference type="Proteomes" id="UP000070174"/>
    </source>
</evidence>
<feature type="transmembrane region" description="Helical" evidence="1">
    <location>
        <begin position="84"/>
        <end position="103"/>
    </location>
</feature>
<name>A0A133PKZ9_9FIRM</name>
<gene>
    <name evidence="2" type="ORF">HMPREF3229_01453</name>
</gene>
<dbReference type="AlphaFoldDB" id="A0A133PKZ9"/>
<proteinExistence type="predicted"/>
<comment type="caution">
    <text evidence="2">The sequence shown here is derived from an EMBL/GenBank/DDBJ whole genome shotgun (WGS) entry which is preliminary data.</text>
</comment>
<dbReference type="Proteomes" id="UP000070174">
    <property type="component" value="Unassembled WGS sequence"/>
</dbReference>
<evidence type="ECO:0008006" key="4">
    <source>
        <dbReference type="Google" id="ProtNLM"/>
    </source>
</evidence>
<dbReference type="PATRIC" id="fig|54005.3.peg.1417"/>